<evidence type="ECO:0000256" key="1">
    <source>
        <dbReference type="ARBA" id="ARBA00004141"/>
    </source>
</evidence>
<reference evidence="6" key="1">
    <citation type="submission" date="2022-06" db="EMBL/GenBank/DDBJ databases">
        <title>Rothia sp. isolated from sandalwood seedling.</title>
        <authorList>
            <person name="Tuikhar N."/>
            <person name="Kirdat K."/>
            <person name="Thorat V."/>
            <person name="Swetha P."/>
            <person name="Padma S."/>
            <person name="Sundararaj R."/>
            <person name="Yadav A."/>
        </authorList>
    </citation>
    <scope>NUCLEOTIDE SEQUENCE</scope>
    <source>
        <strain evidence="6">AR01</strain>
    </source>
</reference>
<dbReference type="EMBL" id="JANAFB010000031">
    <property type="protein sequence ID" value="MCP3426633.1"/>
    <property type="molecule type" value="Genomic_DNA"/>
</dbReference>
<keyword evidence="3 5" id="KW-1133">Transmembrane helix</keyword>
<sequence length="136" mass="14830">MTADPRTMDAYGNRIPPDARTMAMLSHLSSLASLLISIGSLSFLGPLIFWLIYKDKPGYAFVRACSAQAFNFNFTMWIVNVAAGLLAIVTFGLGFIVAGPIWAITGIMIIVFHIVGAVKANNGEVYRYPLQTKILT</sequence>
<dbReference type="RefSeq" id="WP_254167567.1">
    <property type="nucleotide sequence ID" value="NZ_JANAFB010000031.1"/>
</dbReference>
<feature type="transmembrane region" description="Helical" evidence="5">
    <location>
        <begin position="74"/>
        <end position="95"/>
    </location>
</feature>
<gene>
    <name evidence="6" type="ORF">NBM05_11620</name>
</gene>
<evidence type="ECO:0000313" key="6">
    <source>
        <dbReference type="EMBL" id="MCP3426633.1"/>
    </source>
</evidence>
<organism evidence="6 7">
    <name type="scientific">Rothia santali</name>
    <dbReference type="NCBI Taxonomy" id="2949643"/>
    <lineage>
        <taxon>Bacteria</taxon>
        <taxon>Bacillati</taxon>
        <taxon>Actinomycetota</taxon>
        <taxon>Actinomycetes</taxon>
        <taxon>Micrococcales</taxon>
        <taxon>Micrococcaceae</taxon>
        <taxon>Rothia</taxon>
    </lineage>
</organism>
<dbReference type="AlphaFoldDB" id="A0A9X2HKJ9"/>
<feature type="transmembrane region" description="Helical" evidence="5">
    <location>
        <begin position="31"/>
        <end position="53"/>
    </location>
</feature>
<keyword evidence="4 5" id="KW-0472">Membrane</keyword>
<evidence type="ECO:0000256" key="5">
    <source>
        <dbReference type="SAM" id="Phobius"/>
    </source>
</evidence>
<evidence type="ECO:0000256" key="2">
    <source>
        <dbReference type="ARBA" id="ARBA00022692"/>
    </source>
</evidence>
<keyword evidence="7" id="KW-1185">Reference proteome</keyword>
<evidence type="ECO:0000313" key="7">
    <source>
        <dbReference type="Proteomes" id="UP001139502"/>
    </source>
</evidence>
<comment type="caution">
    <text evidence="6">The sequence shown here is derived from an EMBL/GenBank/DDBJ whole genome shotgun (WGS) entry which is preliminary data.</text>
</comment>
<evidence type="ECO:0000256" key="4">
    <source>
        <dbReference type="ARBA" id="ARBA00023136"/>
    </source>
</evidence>
<accession>A0A9X2HKJ9</accession>
<dbReference type="Pfam" id="PF09685">
    <property type="entry name" value="MamF_MmsF"/>
    <property type="match status" value="1"/>
</dbReference>
<feature type="transmembrane region" description="Helical" evidence="5">
    <location>
        <begin position="101"/>
        <end position="118"/>
    </location>
</feature>
<comment type="subcellular location">
    <subcellularLocation>
        <location evidence="1">Membrane</location>
        <topology evidence="1">Multi-pass membrane protein</topology>
    </subcellularLocation>
</comment>
<name>A0A9X2HKJ9_9MICC</name>
<protein>
    <submittedName>
        <fullName evidence="6">DUF4870 domain-containing protein</fullName>
    </submittedName>
</protein>
<keyword evidence="2 5" id="KW-0812">Transmembrane</keyword>
<dbReference type="InterPro" id="IPR019109">
    <property type="entry name" value="MamF_MmsF"/>
</dbReference>
<dbReference type="Proteomes" id="UP001139502">
    <property type="component" value="Unassembled WGS sequence"/>
</dbReference>
<evidence type="ECO:0000256" key="3">
    <source>
        <dbReference type="ARBA" id="ARBA00022989"/>
    </source>
</evidence>
<proteinExistence type="predicted"/>